<evidence type="ECO:0000256" key="1">
    <source>
        <dbReference type="ARBA" id="ARBA00010884"/>
    </source>
</evidence>
<dbReference type="Proteomes" id="UP001318860">
    <property type="component" value="Unassembled WGS sequence"/>
</dbReference>
<keyword evidence="2" id="KW-0812">Transmembrane</keyword>
<keyword evidence="2" id="KW-0472">Membrane</keyword>
<evidence type="ECO:0000256" key="2">
    <source>
        <dbReference type="SAM" id="Phobius"/>
    </source>
</evidence>
<dbReference type="SUPFAM" id="SSF53474">
    <property type="entry name" value="alpha/beta-Hydrolases"/>
    <property type="match status" value="1"/>
</dbReference>
<dbReference type="InterPro" id="IPR029058">
    <property type="entry name" value="AB_hydrolase_fold"/>
</dbReference>
<evidence type="ECO:0000313" key="5">
    <source>
        <dbReference type="EMBL" id="KAK6143766.1"/>
    </source>
</evidence>
<comment type="caution">
    <text evidence="5">The sequence shown here is derived from an EMBL/GenBank/DDBJ whole genome shotgun (WGS) entry which is preliminary data.</text>
</comment>
<dbReference type="Gene3D" id="3.40.50.1820">
    <property type="entry name" value="alpha/beta hydrolase"/>
    <property type="match status" value="1"/>
</dbReference>
<name>A0ABR0W802_REHGL</name>
<organism evidence="5 6">
    <name type="scientific">Rehmannia glutinosa</name>
    <name type="common">Chinese foxglove</name>
    <dbReference type="NCBI Taxonomy" id="99300"/>
    <lineage>
        <taxon>Eukaryota</taxon>
        <taxon>Viridiplantae</taxon>
        <taxon>Streptophyta</taxon>
        <taxon>Embryophyta</taxon>
        <taxon>Tracheophyta</taxon>
        <taxon>Spermatophyta</taxon>
        <taxon>Magnoliopsida</taxon>
        <taxon>eudicotyledons</taxon>
        <taxon>Gunneridae</taxon>
        <taxon>Pentapetalae</taxon>
        <taxon>asterids</taxon>
        <taxon>lamiids</taxon>
        <taxon>Lamiales</taxon>
        <taxon>Orobanchaceae</taxon>
        <taxon>Rehmannieae</taxon>
        <taxon>Rehmannia</taxon>
    </lineage>
</organism>
<sequence length="471" mass="52766">MSVHILLLSPMTVRTLVLQFHVLAYSSPASYQLILALSILVKKQAYQVNDALALQQDEKNPILIIIPGLTSASDSAYIKHLAFNMAKRGWNVVVSNHRGLGGVSITSDCFYNGGWTEDVRKVIDYIHCQYPEAPLFVVGTSIGANILVKYLAEDGINVPIIGAAAICSPWDLLICDRFMTRKLVQRLYNKALTIGLKDYAQSHEAVLSRLSNWEGVKKTVDTYYRRCSASNFVGSVMVPLLCISSLDDPVCTREAIPWDECRLNTNVVLATTQHGGHLPFFEGLAAKSVWWVRAVDEFFDALQSSPLSHRKKEAIYRCIKARRFDVHIVERPEISVSSVNPLESSIDHAPYVHVSEDGMVTAVSEEVAETIEIRHQENADENKTEDEINAEECVQEKQSTDINPTQPERDISNLVAPVKKCLNQLSRQNRKSLWLLAYIAIITTWPVVGSALTVFLRKKVQNLFSRASVRR</sequence>
<dbReference type="PANTHER" id="PTHR10794">
    <property type="entry name" value="ABHYDROLASE DOMAIN-CONTAINING PROTEIN"/>
    <property type="match status" value="1"/>
</dbReference>
<dbReference type="Pfam" id="PF12146">
    <property type="entry name" value="Hydrolase_4"/>
    <property type="match status" value="1"/>
</dbReference>
<dbReference type="EMBL" id="JABTTQ020000013">
    <property type="protein sequence ID" value="KAK6143766.1"/>
    <property type="molecule type" value="Genomic_DNA"/>
</dbReference>
<comment type="similarity">
    <text evidence="1">Belongs to the AB hydrolase superfamily. AB hydrolase 4 family.</text>
</comment>
<evidence type="ECO:0000256" key="3">
    <source>
        <dbReference type="SAM" id="SignalP"/>
    </source>
</evidence>
<dbReference type="InterPro" id="IPR022742">
    <property type="entry name" value="Hydrolase_4"/>
</dbReference>
<reference evidence="5 6" key="1">
    <citation type="journal article" date="2021" name="Comput. Struct. Biotechnol. J.">
        <title>De novo genome assembly of the potent medicinal plant Rehmannia glutinosa using nanopore technology.</title>
        <authorList>
            <person name="Ma L."/>
            <person name="Dong C."/>
            <person name="Song C."/>
            <person name="Wang X."/>
            <person name="Zheng X."/>
            <person name="Niu Y."/>
            <person name="Chen S."/>
            <person name="Feng W."/>
        </authorList>
    </citation>
    <scope>NUCLEOTIDE SEQUENCE [LARGE SCALE GENOMIC DNA]</scope>
    <source>
        <strain evidence="5">DH-2019</strain>
    </source>
</reference>
<feature type="transmembrane region" description="Helical" evidence="2">
    <location>
        <begin position="433"/>
        <end position="456"/>
    </location>
</feature>
<protein>
    <recommendedName>
        <fullName evidence="4">Serine aminopeptidase S33 domain-containing protein</fullName>
    </recommendedName>
</protein>
<dbReference type="InterPro" id="IPR050960">
    <property type="entry name" value="AB_hydrolase_4_sf"/>
</dbReference>
<keyword evidence="3" id="KW-0732">Signal</keyword>
<accession>A0ABR0W802</accession>
<keyword evidence="6" id="KW-1185">Reference proteome</keyword>
<feature type="chain" id="PRO_5045082486" description="Serine aminopeptidase S33 domain-containing protein" evidence="3">
    <location>
        <begin position="16"/>
        <end position="471"/>
    </location>
</feature>
<evidence type="ECO:0000259" key="4">
    <source>
        <dbReference type="Pfam" id="PF12146"/>
    </source>
</evidence>
<keyword evidence="2" id="KW-1133">Transmembrane helix</keyword>
<dbReference type="PANTHER" id="PTHR10794:SF63">
    <property type="entry name" value="ALPHA_BETA HYDROLASE 1, ISOFORM A"/>
    <property type="match status" value="1"/>
</dbReference>
<evidence type="ECO:0000313" key="6">
    <source>
        <dbReference type="Proteomes" id="UP001318860"/>
    </source>
</evidence>
<feature type="domain" description="Serine aminopeptidase S33" evidence="4">
    <location>
        <begin position="61"/>
        <end position="255"/>
    </location>
</feature>
<feature type="signal peptide" evidence="3">
    <location>
        <begin position="1"/>
        <end position="15"/>
    </location>
</feature>
<gene>
    <name evidence="5" type="ORF">DH2020_024114</name>
</gene>
<proteinExistence type="inferred from homology"/>